<comment type="caution">
    <text evidence="1">The sequence shown here is derived from an EMBL/GenBank/DDBJ whole genome shotgun (WGS) entry which is preliminary data.</text>
</comment>
<reference evidence="1 2" key="1">
    <citation type="submission" date="2017-11" db="EMBL/GenBank/DDBJ databases">
        <title>Comparitive Functional Genomics of Dry Heat Resistant strains isolated from the Viking Spacecraft.</title>
        <authorList>
            <person name="Seuylemezian A."/>
            <person name="Cooper K."/>
            <person name="Vaishampayan P."/>
        </authorList>
    </citation>
    <scope>NUCLEOTIDE SEQUENCE [LARGE SCALE GENOMIC DNA]</scope>
    <source>
        <strain evidence="1 2">V1-29</strain>
    </source>
</reference>
<dbReference type="AlphaFoldDB" id="A0A2N5M9N2"/>
<name>A0A2N5M9N2_9BACI</name>
<evidence type="ECO:0000313" key="1">
    <source>
        <dbReference type="EMBL" id="PLT31061.1"/>
    </source>
</evidence>
<organism evidence="1 2">
    <name type="scientific">Peribacillus deserti</name>
    <dbReference type="NCBI Taxonomy" id="673318"/>
    <lineage>
        <taxon>Bacteria</taxon>
        <taxon>Bacillati</taxon>
        <taxon>Bacillota</taxon>
        <taxon>Bacilli</taxon>
        <taxon>Bacillales</taxon>
        <taxon>Bacillaceae</taxon>
        <taxon>Peribacillus</taxon>
    </lineage>
</organism>
<gene>
    <name evidence="1" type="ORF">CUU66_04455</name>
</gene>
<sequence>MRFGTDPDRGTVPHFPRPKPKAFLSLLEGQCLFPGLFLAPAKVEPASSTDAELPCELNSKPCPAVGSAMNLFYIQDGLFLPFLYYIVIICDFRQLLFSREWGEISD</sequence>
<proteinExistence type="predicted"/>
<dbReference type="Proteomes" id="UP000234748">
    <property type="component" value="Unassembled WGS sequence"/>
</dbReference>
<dbReference type="EMBL" id="PGUY01000013">
    <property type="protein sequence ID" value="PLT31061.1"/>
    <property type="molecule type" value="Genomic_DNA"/>
</dbReference>
<keyword evidence="2" id="KW-1185">Reference proteome</keyword>
<accession>A0A2N5M9N2</accession>
<protein>
    <submittedName>
        <fullName evidence="1">Uncharacterized protein</fullName>
    </submittedName>
</protein>
<evidence type="ECO:0000313" key="2">
    <source>
        <dbReference type="Proteomes" id="UP000234748"/>
    </source>
</evidence>